<evidence type="ECO:0000256" key="5">
    <source>
        <dbReference type="ARBA" id="ARBA00023049"/>
    </source>
</evidence>
<dbReference type="Pfam" id="PF01432">
    <property type="entry name" value="Peptidase_M3"/>
    <property type="match status" value="2"/>
</dbReference>
<keyword evidence="4 6" id="KW-0862">Zinc</keyword>
<dbReference type="PANTHER" id="PTHR11804">
    <property type="entry name" value="PROTEASE M3 THIMET OLIGOPEPTIDASE-RELATED"/>
    <property type="match status" value="1"/>
</dbReference>
<feature type="domain" description="Peptidase M3A/M3B catalytic" evidence="7">
    <location>
        <begin position="165"/>
        <end position="268"/>
    </location>
</feature>
<keyword evidence="1 6" id="KW-0645">Protease</keyword>
<dbReference type="OrthoDB" id="9762795at2"/>
<dbReference type="CDD" id="cd09606">
    <property type="entry name" value="M3B_PepF"/>
    <property type="match status" value="1"/>
</dbReference>
<dbReference type="RefSeq" id="WP_071139635.1">
    <property type="nucleotide sequence ID" value="NZ_CP035282.1"/>
</dbReference>
<dbReference type="InterPro" id="IPR011976">
    <property type="entry name" value="Pept_M3B_oligopep-rel"/>
</dbReference>
<dbReference type="EMBL" id="CP035282">
    <property type="protein sequence ID" value="QAT60749.1"/>
    <property type="molecule type" value="Genomic_DNA"/>
</dbReference>
<dbReference type="AlphaFoldDB" id="A0A410Q9V8"/>
<reference evidence="9" key="1">
    <citation type="submission" date="2019-01" db="EMBL/GenBank/DDBJ databases">
        <title>Draft genomes of a novel of Sporanaerobacter strains.</title>
        <authorList>
            <person name="Ma S."/>
        </authorList>
    </citation>
    <scope>NUCLEOTIDE SEQUENCE [LARGE SCALE GENOMIC DNA]</scope>
    <source>
        <strain evidence="9">NJN-17</strain>
    </source>
</reference>
<name>A0A410Q9V8_9FIRM</name>
<dbReference type="Proteomes" id="UP000287969">
    <property type="component" value="Chromosome"/>
</dbReference>
<evidence type="ECO:0000256" key="1">
    <source>
        <dbReference type="ARBA" id="ARBA00022670"/>
    </source>
</evidence>
<dbReference type="NCBIfam" id="TIGR02289">
    <property type="entry name" value="M3_not_pepF"/>
    <property type="match status" value="1"/>
</dbReference>
<keyword evidence="2 6" id="KW-0479">Metal-binding</keyword>
<organism evidence="8 9">
    <name type="scientific">Acidilutibacter cellobiosedens</name>
    <dbReference type="NCBI Taxonomy" id="2507161"/>
    <lineage>
        <taxon>Bacteria</taxon>
        <taxon>Bacillati</taxon>
        <taxon>Bacillota</taxon>
        <taxon>Tissierellia</taxon>
        <taxon>Tissierellales</taxon>
        <taxon>Acidilutibacteraceae</taxon>
        <taxon>Acidilutibacter</taxon>
    </lineage>
</organism>
<evidence type="ECO:0000256" key="6">
    <source>
        <dbReference type="RuleBase" id="RU003435"/>
    </source>
</evidence>
<protein>
    <submittedName>
        <fullName evidence="8">M3 family oligoendopeptidase</fullName>
    </submittedName>
</protein>
<comment type="similarity">
    <text evidence="6">Belongs to the peptidase M3 family.</text>
</comment>
<dbReference type="InterPro" id="IPR001567">
    <property type="entry name" value="Pept_M3A_M3B_dom"/>
</dbReference>
<comment type="cofactor">
    <cofactor evidence="6">
        <name>Zn(2+)</name>
        <dbReference type="ChEBI" id="CHEBI:29105"/>
    </cofactor>
    <text evidence="6">Binds 1 zinc ion.</text>
</comment>
<evidence type="ECO:0000259" key="7">
    <source>
        <dbReference type="Pfam" id="PF01432"/>
    </source>
</evidence>
<dbReference type="KEGG" id="spoa:EQM13_03720"/>
<dbReference type="GO" id="GO:0046872">
    <property type="term" value="F:metal ion binding"/>
    <property type="evidence" value="ECO:0007669"/>
    <property type="project" value="UniProtKB-UniRule"/>
</dbReference>
<evidence type="ECO:0000256" key="3">
    <source>
        <dbReference type="ARBA" id="ARBA00022801"/>
    </source>
</evidence>
<keyword evidence="9" id="KW-1185">Reference proteome</keyword>
<evidence type="ECO:0000256" key="2">
    <source>
        <dbReference type="ARBA" id="ARBA00022723"/>
    </source>
</evidence>
<keyword evidence="3 6" id="KW-0378">Hydrolase</keyword>
<dbReference type="GO" id="GO:0004222">
    <property type="term" value="F:metalloendopeptidase activity"/>
    <property type="evidence" value="ECO:0007669"/>
    <property type="project" value="InterPro"/>
</dbReference>
<evidence type="ECO:0000313" key="9">
    <source>
        <dbReference type="Proteomes" id="UP000287969"/>
    </source>
</evidence>
<dbReference type="InterPro" id="IPR045090">
    <property type="entry name" value="Pept_M3A_M3B"/>
</dbReference>
<sequence>MKFKDYKYIRPDMEKIKKDFSSLIEKFNKSVEVEEQNSIIQEINSLRSEVETMSTLVSIRNSIDTTDKFYADEKSFFDEKVPEYQDVVINYYRALVNSKFRKELERKWGTHLFELAEIQLKTFSPEIIEDMVKENKLITEYEKLISSAKIVFEGEERNLSQLQPFMESKDREVRKRAYEAHSNFFKENEEKFDQIYDELVKLRDKMAKKLGYKNFVELGYARMSRTDYNAEMVANYREQVKKYLVPIVAELKERQRKRLGLPSLKYYDEPLEFVTGNATPKGDPDWILKNGKKMFGELSEETKEFFNFMIDRELMDLVSKKGKMSGGYCTYINKYKSPFIFSNFNGTSGDVDVLTHEGGHAFQCYESKDMDVPEYVFPTSEAAEIHSMSMEFLTWPWMNLFFEDEEDKYKFSHLSGAVNFIPYGVTVDEFQHFVYENPEATPRERKSKWREIEKKYLPFRDYEDNDFLNRGGFWFKQSHIFEVPFYYIDYTLAQVCAFQFWIKYREDRNKAWNDYLKLCKAGGSKSFLELVKIGNIRNPFEDGCIKEVVKPIKEWLDGIDDSKF</sequence>
<dbReference type="GO" id="GO:0006518">
    <property type="term" value="P:peptide metabolic process"/>
    <property type="evidence" value="ECO:0007669"/>
    <property type="project" value="TreeGrafter"/>
</dbReference>
<dbReference type="GO" id="GO:0006508">
    <property type="term" value="P:proteolysis"/>
    <property type="evidence" value="ECO:0007669"/>
    <property type="project" value="UniProtKB-KW"/>
</dbReference>
<gene>
    <name evidence="8" type="ORF">EQM13_03720</name>
</gene>
<evidence type="ECO:0000313" key="8">
    <source>
        <dbReference type="EMBL" id="QAT60749.1"/>
    </source>
</evidence>
<keyword evidence="5 6" id="KW-0482">Metalloprotease</keyword>
<feature type="domain" description="Peptidase M3A/M3B catalytic" evidence="7">
    <location>
        <begin position="311"/>
        <end position="547"/>
    </location>
</feature>
<dbReference type="SUPFAM" id="SSF55486">
    <property type="entry name" value="Metalloproteases ('zincins'), catalytic domain"/>
    <property type="match status" value="1"/>
</dbReference>
<accession>A0A410Q9V8</accession>
<dbReference type="PANTHER" id="PTHR11804:SF28">
    <property type="entry name" value="OLIGOENDOPEPTIDASE F"/>
    <property type="match status" value="1"/>
</dbReference>
<evidence type="ECO:0000256" key="4">
    <source>
        <dbReference type="ARBA" id="ARBA00022833"/>
    </source>
</evidence>
<proteinExistence type="inferred from homology"/>
<dbReference type="Gene3D" id="1.10.1370.30">
    <property type="match status" value="1"/>
</dbReference>